<accession>A0ABP1RGG7</accession>
<keyword evidence="1" id="KW-0812">Transmembrane</keyword>
<feature type="chain" id="PRO_5045076777" evidence="2">
    <location>
        <begin position="17"/>
        <end position="967"/>
    </location>
</feature>
<feature type="transmembrane region" description="Helical" evidence="1">
    <location>
        <begin position="388"/>
        <end position="406"/>
    </location>
</feature>
<dbReference type="EMBL" id="CAXLJM020000072">
    <property type="protein sequence ID" value="CAL8127555.1"/>
    <property type="molecule type" value="Genomic_DNA"/>
</dbReference>
<name>A0ABP1RGG7_9HEXA</name>
<feature type="transmembrane region" description="Helical" evidence="1">
    <location>
        <begin position="592"/>
        <end position="623"/>
    </location>
</feature>
<comment type="caution">
    <text evidence="3">The sequence shown here is derived from an EMBL/GenBank/DDBJ whole genome shotgun (WGS) entry which is preliminary data.</text>
</comment>
<feature type="transmembrane region" description="Helical" evidence="1">
    <location>
        <begin position="345"/>
        <end position="361"/>
    </location>
</feature>
<dbReference type="Proteomes" id="UP001642540">
    <property type="component" value="Unassembled WGS sequence"/>
</dbReference>
<proteinExistence type="predicted"/>
<reference evidence="3 4" key="1">
    <citation type="submission" date="2024-08" db="EMBL/GenBank/DDBJ databases">
        <authorList>
            <person name="Cucini C."/>
            <person name="Frati F."/>
        </authorList>
    </citation>
    <scope>NUCLEOTIDE SEQUENCE [LARGE SCALE GENOMIC DNA]</scope>
</reference>
<sequence length="967" mass="111944">MLKFILFLFFFQGFQLYEHNLELPFRLDFDCFINLVKSNSTEFKLPIFVEDSSTHVFSYTLYHVAHLNFAFVEYDDEEQNVTSVDGYLRFFLRHRSKCLLFILFTPSLDESLLAIQESGHGASEEVLFIIPTEYDDEITNGFTTDLLFETAETPFHADLLFLQETNKSMDIFCLFCPNKLNSILENETELSFSTLKSECKKLKSSGYGHSLEYSVPLGALNKKEQKCFDMMLNQNPNDGFRLQLKYNVSFISTYCTILEVYVIASLQPILNISIFVDPKYLKNSDNLEWFLNVKQEGLIFRTPNKYLETRGWIMTVEGVIVDVMVCHDSKIFLVFDIKYTTLLDIPVRICIVGISFCYFLLHRSPIKVVDLLFAMFGKPLDFNYPRKFLLVYLIAVLFFSCCYQSNISSESIHMLQFPNMDHYVKSGYKLFTPRYKEVIGLVRNLPAALKKNIGKTFGAVDHAFYEGNEVNISRSNRDWFYHIEMTMKLKLFITSFIRPKIFRAITADIFYIREDTLCKVFHLSSNSSVPLSYRFRSWSYLSASFNRVLTRVINSGIYVGIKKLFYGINGKDMANLRIRPATAVVPIRALDMYSAIGVACLSHCGCVAFVFLVYLGIWVWVYFKHDKETYHLYEHNLELPISMDSDCFINLVKSNSTDFKLPTFLEGSSSFVFSYTLYHVAHLNFAFIDYDDSEQTVVLTDGYLRFFVLHRSKCILFILFTPTLAESLLAIQQSGHGASEEVLFIIPTEEDDEVTNGFTTDLLFETAETSFHADVLFFQGTNMPMDIFCLYCPKKLNPVLENEKELTFSTLKFKYKKLKSSGYGHSLEYTVHLGTLDQKEQKCFDVMLNPNPNDDFQFQQKHNISFISIYCYTLAVYAAASLQPILNISFGVDAKYLKNSDNPEWFLNVKQEGLFFESPNRYLTTRGWIIPFDDVTADVMEFSCVIHFFIRISLKHSIYSLLYSESL</sequence>
<keyword evidence="1" id="KW-0472">Membrane</keyword>
<keyword evidence="2" id="KW-0732">Signal</keyword>
<evidence type="ECO:0000313" key="3">
    <source>
        <dbReference type="EMBL" id="CAL8127555.1"/>
    </source>
</evidence>
<feature type="signal peptide" evidence="2">
    <location>
        <begin position="1"/>
        <end position="16"/>
    </location>
</feature>
<evidence type="ECO:0000256" key="2">
    <source>
        <dbReference type="SAM" id="SignalP"/>
    </source>
</evidence>
<gene>
    <name evidence="3" type="ORF">ODALV1_LOCUS21894</name>
</gene>
<evidence type="ECO:0000256" key="1">
    <source>
        <dbReference type="SAM" id="Phobius"/>
    </source>
</evidence>
<organism evidence="3 4">
    <name type="scientific">Orchesella dallaii</name>
    <dbReference type="NCBI Taxonomy" id="48710"/>
    <lineage>
        <taxon>Eukaryota</taxon>
        <taxon>Metazoa</taxon>
        <taxon>Ecdysozoa</taxon>
        <taxon>Arthropoda</taxon>
        <taxon>Hexapoda</taxon>
        <taxon>Collembola</taxon>
        <taxon>Entomobryomorpha</taxon>
        <taxon>Entomobryoidea</taxon>
        <taxon>Orchesellidae</taxon>
        <taxon>Orchesellinae</taxon>
        <taxon>Orchesella</taxon>
    </lineage>
</organism>
<protein>
    <submittedName>
        <fullName evidence="3">Uncharacterized protein</fullName>
    </submittedName>
</protein>
<keyword evidence="1" id="KW-1133">Transmembrane helix</keyword>
<keyword evidence="4" id="KW-1185">Reference proteome</keyword>
<evidence type="ECO:0000313" key="4">
    <source>
        <dbReference type="Proteomes" id="UP001642540"/>
    </source>
</evidence>